<feature type="compositionally biased region" description="Low complexity" evidence="2">
    <location>
        <begin position="331"/>
        <end position="342"/>
    </location>
</feature>
<feature type="region of interest" description="Disordered" evidence="2">
    <location>
        <begin position="188"/>
        <end position="207"/>
    </location>
</feature>
<feature type="compositionally biased region" description="Polar residues" evidence="2">
    <location>
        <begin position="140"/>
        <end position="154"/>
    </location>
</feature>
<evidence type="ECO:0000313" key="5">
    <source>
        <dbReference type="EMBL" id="CAH9056797.1"/>
    </source>
</evidence>
<keyword evidence="6" id="KW-1185">Reference proteome</keyword>
<dbReference type="InterPro" id="IPR006867">
    <property type="entry name" value="DUF632"/>
</dbReference>
<evidence type="ECO:0000259" key="4">
    <source>
        <dbReference type="Pfam" id="PF04783"/>
    </source>
</evidence>
<dbReference type="EMBL" id="CAMAPE010000004">
    <property type="protein sequence ID" value="CAH9056797.1"/>
    <property type="molecule type" value="Genomic_DNA"/>
</dbReference>
<name>A0A9P1DXD1_CUSEU</name>
<feature type="domain" description="DUF632" evidence="3">
    <location>
        <begin position="407"/>
        <end position="721"/>
    </location>
</feature>
<organism evidence="5 6">
    <name type="scientific">Cuscuta europaea</name>
    <name type="common">European dodder</name>
    <dbReference type="NCBI Taxonomy" id="41803"/>
    <lineage>
        <taxon>Eukaryota</taxon>
        <taxon>Viridiplantae</taxon>
        <taxon>Streptophyta</taxon>
        <taxon>Embryophyta</taxon>
        <taxon>Tracheophyta</taxon>
        <taxon>Spermatophyta</taxon>
        <taxon>Magnoliopsida</taxon>
        <taxon>eudicotyledons</taxon>
        <taxon>Gunneridae</taxon>
        <taxon>Pentapetalae</taxon>
        <taxon>asterids</taxon>
        <taxon>lamiids</taxon>
        <taxon>Solanales</taxon>
        <taxon>Convolvulaceae</taxon>
        <taxon>Cuscuteae</taxon>
        <taxon>Cuscuta</taxon>
        <taxon>Cuscuta subgen. Cuscuta</taxon>
    </lineage>
</organism>
<dbReference type="PANTHER" id="PTHR21450:SF41">
    <property type="entry name" value="RNA POLYMERASE SUBUNIT BETA, PUTATIVE (DUF630 AND DUF632)-RELATED"/>
    <property type="match status" value="1"/>
</dbReference>
<sequence>MGCTSSKLDDLPAVSLCRDRCSFLDETIHQRFAMAEAHVAYVHSLQSVGVSLHRLFSLDLDDHSSPAAADDDDEDDGPTSPVHKAGKKQHAADIYHHHSSSGSHLCIHSDSEEDEDSHSASLHHQSESPPPGHTYEDPSTPYTHSPQASTSGTFTHMNFMRNQSTPSVTYQQRPMSADTMRMDDLSSSYYPYYNPNPNPNPNSSPSPSFFSYATTAAASFFGSSQPGRGYNSTSQPGYPAGGPSSGPSTSKQAPPPPPPPTGSAWDFLNPFESFDNFHRPFSPSRNSKDVREEEGIPELEEDDDSEHEIVKKVQVDHNFMGGPGGGGGRRPSGNKPEKAAASSKKKNDKPSDSEPLYRGARPNVPDPVEYEVHVVDKKVVKEEGTSENRDSAREGFKARGRFKGDSDVMSEIQAQFQRASESGSEMSKILEVGKLPYNRKHAAYQASYKMLHAFTPSLSVLSSKPSTSEGAEDDISDPALLNVEGEVSTLRPRSLSSTLQKLHLWEKKLYEEVKVEEKMRVLHERKSLRLKQLSEKGAETQKVDVTRTLVRSLSTKIRIAIQIVDKISEKISKLRDEELWPQLNDFIHGLSRMWKSMLECHQIQYHAIMEAKRLDSIALNKQFSDAHLEATLHLEHDLLNWTLRFSCWVSAQRGYIRALNNWLMKCLLYVPEETDDGPVPFSPGRIGAPPVFVICNHWAQSFERVSEQEVVDSMRDFATNILHLWEKDKLQMRNRMMDNKKMEKKIKNLEREDQKIHREMQALEKRILVSAEENALSLNTRAIYQSETSKNSSLQAGLQHIFEAMERFTASCLKVYEELLQRIEEDNLARHHDRVS</sequence>
<feature type="domain" description="DUF630" evidence="4">
    <location>
        <begin position="1"/>
        <end position="56"/>
    </location>
</feature>
<dbReference type="Pfam" id="PF04783">
    <property type="entry name" value="DUF630"/>
    <property type="match status" value="1"/>
</dbReference>
<reference evidence="5" key="1">
    <citation type="submission" date="2022-07" db="EMBL/GenBank/DDBJ databases">
        <authorList>
            <person name="Macas J."/>
            <person name="Novak P."/>
            <person name="Neumann P."/>
        </authorList>
    </citation>
    <scope>NUCLEOTIDE SEQUENCE</scope>
</reference>
<gene>
    <name evidence="5" type="ORF">CEURO_LOCUS980</name>
</gene>
<accession>A0A9P1DXD1</accession>
<dbReference type="OrthoDB" id="658187at2759"/>
<feature type="region of interest" description="Disordered" evidence="2">
    <location>
        <begin position="65"/>
        <end position="154"/>
    </location>
</feature>
<proteinExistence type="predicted"/>
<evidence type="ECO:0000313" key="6">
    <source>
        <dbReference type="Proteomes" id="UP001152484"/>
    </source>
</evidence>
<feature type="region of interest" description="Disordered" evidence="2">
    <location>
        <begin position="224"/>
        <end position="369"/>
    </location>
</feature>
<feature type="coiled-coil region" evidence="1">
    <location>
        <begin position="732"/>
        <end position="766"/>
    </location>
</feature>
<keyword evidence="1" id="KW-0175">Coiled coil</keyword>
<evidence type="ECO:0000259" key="3">
    <source>
        <dbReference type="Pfam" id="PF04782"/>
    </source>
</evidence>
<protein>
    <submittedName>
        <fullName evidence="5">Uncharacterized protein</fullName>
    </submittedName>
</protein>
<feature type="compositionally biased region" description="Acidic residues" evidence="2">
    <location>
        <begin position="295"/>
        <end position="306"/>
    </location>
</feature>
<dbReference type="AlphaFoldDB" id="A0A9P1DXD1"/>
<dbReference type="PANTHER" id="PTHR21450">
    <property type="entry name" value="PROTEIN ALTERED PHOSPHATE STARVATION RESPONSE 1"/>
    <property type="match status" value="1"/>
</dbReference>
<feature type="compositionally biased region" description="Pro residues" evidence="2">
    <location>
        <begin position="194"/>
        <end position="204"/>
    </location>
</feature>
<evidence type="ECO:0000256" key="1">
    <source>
        <dbReference type="SAM" id="Coils"/>
    </source>
</evidence>
<dbReference type="InterPro" id="IPR006868">
    <property type="entry name" value="DUF630"/>
</dbReference>
<comment type="caution">
    <text evidence="5">The sequence shown here is derived from an EMBL/GenBank/DDBJ whole genome shotgun (WGS) entry which is preliminary data.</text>
</comment>
<feature type="compositionally biased region" description="Gly residues" evidence="2">
    <location>
        <begin position="321"/>
        <end position="330"/>
    </location>
</feature>
<evidence type="ECO:0000256" key="2">
    <source>
        <dbReference type="SAM" id="MobiDB-lite"/>
    </source>
</evidence>
<dbReference type="Pfam" id="PF04782">
    <property type="entry name" value="DUF632"/>
    <property type="match status" value="1"/>
</dbReference>
<dbReference type="Proteomes" id="UP001152484">
    <property type="component" value="Unassembled WGS sequence"/>
</dbReference>